<keyword evidence="1 3" id="KW-0808">Transferase</keyword>
<dbReference type="STRING" id="420778.A0A1S8B268"/>
<name>A0A1S8B268_9PEZI</name>
<accession>A0A1S8B268</accession>
<dbReference type="PANTHER" id="PTHR31642">
    <property type="entry name" value="TRICHOTHECENE 3-O-ACETYLTRANSFERASE"/>
    <property type="match status" value="1"/>
</dbReference>
<dbReference type="AlphaFoldDB" id="A0A1S8B268"/>
<dbReference type="Proteomes" id="UP000190776">
    <property type="component" value="Unassembled WGS sequence"/>
</dbReference>
<dbReference type="OrthoDB" id="1862401at2759"/>
<feature type="region of interest" description="Disordered" evidence="2">
    <location>
        <begin position="77"/>
        <end position="96"/>
    </location>
</feature>
<evidence type="ECO:0000256" key="1">
    <source>
        <dbReference type="ARBA" id="ARBA00022679"/>
    </source>
</evidence>
<dbReference type="GO" id="GO:0016747">
    <property type="term" value="F:acyltransferase activity, transferring groups other than amino-acyl groups"/>
    <property type="evidence" value="ECO:0007669"/>
    <property type="project" value="TreeGrafter"/>
</dbReference>
<dbReference type="Pfam" id="PF02458">
    <property type="entry name" value="Transferase"/>
    <property type="match status" value="1"/>
</dbReference>
<dbReference type="InterPro" id="IPR050317">
    <property type="entry name" value="Plant_Fungal_Acyltransferase"/>
</dbReference>
<evidence type="ECO:0000256" key="2">
    <source>
        <dbReference type="SAM" id="MobiDB-lite"/>
    </source>
</evidence>
<gene>
    <name evidence="3" type="ORF">BK809_0002658</name>
</gene>
<dbReference type="GO" id="GO:0044550">
    <property type="term" value="P:secondary metabolite biosynthetic process"/>
    <property type="evidence" value="ECO:0007669"/>
    <property type="project" value="TreeGrafter"/>
</dbReference>
<dbReference type="InterPro" id="IPR023213">
    <property type="entry name" value="CAT-like_dom_sf"/>
</dbReference>
<organism evidence="3 4">
    <name type="scientific">Diplodia seriata</name>
    <dbReference type="NCBI Taxonomy" id="420778"/>
    <lineage>
        <taxon>Eukaryota</taxon>
        <taxon>Fungi</taxon>
        <taxon>Dikarya</taxon>
        <taxon>Ascomycota</taxon>
        <taxon>Pezizomycotina</taxon>
        <taxon>Dothideomycetes</taxon>
        <taxon>Dothideomycetes incertae sedis</taxon>
        <taxon>Botryosphaeriales</taxon>
        <taxon>Botryosphaeriaceae</taxon>
        <taxon>Diplodia</taxon>
    </lineage>
</organism>
<comment type="caution">
    <text evidence="3">The sequence shown here is derived from an EMBL/GenBank/DDBJ whole genome shotgun (WGS) entry which is preliminary data.</text>
</comment>
<feature type="region of interest" description="Disordered" evidence="2">
    <location>
        <begin position="367"/>
        <end position="386"/>
    </location>
</feature>
<sequence>MPKSENSSSLRLSPVDQASFPVYVRLLYIFPFPDTSQRPHAERHVRERLEACLTRWPWLGGHVVGVDNAASPAIEVRYRDPTPSSSPLDVPNRRDGDGCEEEEILVVKELGLREGWVGSYEELAARRWFGEGLLDKDVLSNRPEHPELGERRRWPALGLQVNWVDGGLVLCFGFHHQVVDGCGITRFLEEFAGDGREEVLEGVDSADGARGAIVFRLPLFVKDRAPPEEYCFDYRTHVPLPDSEVPGERGKNVTRILRFDASGLRRLKGEVNAELKKRCPDLWVSTMDCLCAMIWIGLTRARWQRGREAGKAGAGEALEPHETTRFNIAVDARRRLQPPLPDTYMGNAFVVAVAQARVEDVIGTTASRVHPLPTPPASPIQPAAERRACPPTTQTIATAALRIRQAINSVDDAYIRRRFNFAASFCAKQTPAHVSPGDCGAALHRALDPARAGVDCSSWIDFPVTDFRIPGTTTTMATDGGQDGGEGRPAWVRKTYSANPGAVNVLPRRGGTKGSDEDEWEVLVAAAEVDVERMVEGMEECRGFLGVV</sequence>
<protein>
    <submittedName>
        <fullName evidence="3">Putative acetyltransferase</fullName>
    </submittedName>
</protein>
<evidence type="ECO:0000313" key="3">
    <source>
        <dbReference type="EMBL" id="OMP81665.1"/>
    </source>
</evidence>
<dbReference type="Gene3D" id="3.30.559.10">
    <property type="entry name" value="Chloramphenicol acetyltransferase-like domain"/>
    <property type="match status" value="2"/>
</dbReference>
<dbReference type="EMBL" id="MSZU01000115">
    <property type="protein sequence ID" value="OMP81665.1"/>
    <property type="molecule type" value="Genomic_DNA"/>
</dbReference>
<dbReference type="PANTHER" id="PTHR31642:SF310">
    <property type="entry name" value="FATTY ALCOHOL:CAFFEOYL-COA ACYLTRANSFERASE"/>
    <property type="match status" value="1"/>
</dbReference>
<proteinExistence type="predicted"/>
<evidence type="ECO:0000313" key="4">
    <source>
        <dbReference type="Proteomes" id="UP000190776"/>
    </source>
</evidence>
<reference evidence="3 4" key="1">
    <citation type="submission" date="2017-01" db="EMBL/GenBank/DDBJ databases">
        <title>Draft genome sequence of Diplodia seriata F98.1, a fungal species involved in grapevine trunk diseases.</title>
        <authorList>
            <person name="Robert-Siegwald G."/>
            <person name="Vallet J."/>
            <person name="Abou-Mansour E."/>
            <person name="Xu J."/>
            <person name="Rey P."/>
            <person name="Bertsch C."/>
            <person name="Rego C."/>
            <person name="Larignon P."/>
            <person name="Fontaine F."/>
            <person name="Lebrun M.-H."/>
        </authorList>
    </citation>
    <scope>NUCLEOTIDE SEQUENCE [LARGE SCALE GENOMIC DNA]</scope>
    <source>
        <strain evidence="3 4">F98.1</strain>
    </source>
</reference>